<comment type="caution">
    <text evidence="2">The sequence shown here is derived from an EMBL/GenBank/DDBJ whole genome shotgun (WGS) entry which is preliminary data.</text>
</comment>
<feature type="compositionally biased region" description="Polar residues" evidence="1">
    <location>
        <begin position="1"/>
        <end position="12"/>
    </location>
</feature>
<feature type="region of interest" description="Disordered" evidence="1">
    <location>
        <begin position="1"/>
        <end position="23"/>
    </location>
</feature>
<evidence type="ECO:0000256" key="1">
    <source>
        <dbReference type="SAM" id="MobiDB-lite"/>
    </source>
</evidence>
<name>A0A4Y2SXV3_ARAVE</name>
<sequence length="145" mass="16765">MTRTTPLQTSAPHQREVVRPPPYDLMCTRPQRRQISNGIESRTHTNRKLQWICGKANNNLDNEETGSENSKRRRTALLTNLKHNTDNSRDNTINGAPAFWQVTNSSTAIKLKEITRFQHLEYLWLFRLDVLEGFSNSRFLIGMGP</sequence>
<dbReference type="AlphaFoldDB" id="A0A4Y2SXV3"/>
<evidence type="ECO:0000313" key="2">
    <source>
        <dbReference type="EMBL" id="GBN92440.1"/>
    </source>
</evidence>
<proteinExistence type="predicted"/>
<reference evidence="2 3" key="1">
    <citation type="journal article" date="2019" name="Sci. Rep.">
        <title>Orb-weaving spider Araneus ventricosus genome elucidates the spidroin gene catalogue.</title>
        <authorList>
            <person name="Kono N."/>
            <person name="Nakamura H."/>
            <person name="Ohtoshi R."/>
            <person name="Moran D.A.P."/>
            <person name="Shinohara A."/>
            <person name="Yoshida Y."/>
            <person name="Fujiwara M."/>
            <person name="Mori M."/>
            <person name="Tomita M."/>
            <person name="Arakawa K."/>
        </authorList>
    </citation>
    <scope>NUCLEOTIDE SEQUENCE [LARGE SCALE GENOMIC DNA]</scope>
</reference>
<evidence type="ECO:0000313" key="3">
    <source>
        <dbReference type="Proteomes" id="UP000499080"/>
    </source>
</evidence>
<accession>A0A4Y2SXV3</accession>
<organism evidence="2 3">
    <name type="scientific">Araneus ventricosus</name>
    <name type="common">Orbweaver spider</name>
    <name type="synonym">Epeira ventricosa</name>
    <dbReference type="NCBI Taxonomy" id="182803"/>
    <lineage>
        <taxon>Eukaryota</taxon>
        <taxon>Metazoa</taxon>
        <taxon>Ecdysozoa</taxon>
        <taxon>Arthropoda</taxon>
        <taxon>Chelicerata</taxon>
        <taxon>Arachnida</taxon>
        <taxon>Araneae</taxon>
        <taxon>Araneomorphae</taxon>
        <taxon>Entelegynae</taxon>
        <taxon>Araneoidea</taxon>
        <taxon>Araneidae</taxon>
        <taxon>Araneus</taxon>
    </lineage>
</organism>
<keyword evidence="3" id="KW-1185">Reference proteome</keyword>
<gene>
    <name evidence="2" type="ORF">AVEN_251889_1</name>
</gene>
<protein>
    <submittedName>
        <fullName evidence="2">Uncharacterized protein</fullName>
    </submittedName>
</protein>
<dbReference type="EMBL" id="BGPR01024384">
    <property type="protein sequence ID" value="GBN92440.1"/>
    <property type="molecule type" value="Genomic_DNA"/>
</dbReference>
<dbReference type="Proteomes" id="UP000499080">
    <property type="component" value="Unassembled WGS sequence"/>
</dbReference>